<keyword evidence="12 20" id="KW-0862">Zinc</keyword>
<evidence type="ECO:0000256" key="5">
    <source>
        <dbReference type="ARBA" id="ARBA00022670"/>
    </source>
</evidence>
<accession>A0A6P8F8N4</accession>
<dbReference type="PANTHER" id="PTHR11889">
    <property type="entry name" value="HEDGEHOG"/>
    <property type="match status" value="1"/>
</dbReference>
<reference evidence="26" key="1">
    <citation type="submission" date="2025-08" db="UniProtKB">
        <authorList>
            <consortium name="RefSeq"/>
        </authorList>
    </citation>
    <scope>IDENTIFICATION</scope>
</reference>
<dbReference type="FunFam" id="2.170.16.10:FF:000001">
    <property type="entry name" value="Indian hedgehog"/>
    <property type="match status" value="1"/>
</dbReference>
<comment type="function">
    <molecule>Protein hedgehog</molecule>
    <text evidence="21">The C-terminal part of the hedgehog protein precursor displays an autoproteolysis activity that results in the cleavage of the full-length protein into two parts (N-product and C-product). In addition, the C-terminal part displays a cholesterol transferase activity that results by the covalent attachment of a cholesterol moiety to the C-terminal of the newly generated N-product.</text>
</comment>
<dbReference type="GO" id="GO:0005789">
    <property type="term" value="C:endoplasmic reticulum membrane"/>
    <property type="evidence" value="ECO:0007669"/>
    <property type="project" value="UniProtKB-SubCell"/>
</dbReference>
<evidence type="ECO:0000313" key="26">
    <source>
        <dbReference type="RefSeq" id="XP_031421599.1"/>
    </source>
</evidence>
<evidence type="ECO:0000256" key="20">
    <source>
        <dbReference type="PIRSR" id="PIRSR009400-2"/>
    </source>
</evidence>
<evidence type="ECO:0000256" key="4">
    <source>
        <dbReference type="ARBA" id="ARBA00022475"/>
    </source>
</evidence>
<dbReference type="GO" id="GO:0008233">
    <property type="term" value="F:peptidase activity"/>
    <property type="evidence" value="ECO:0007669"/>
    <property type="project" value="UniProtKB-UniRule"/>
</dbReference>
<evidence type="ECO:0000256" key="22">
    <source>
        <dbReference type="SAM" id="SignalP"/>
    </source>
</evidence>
<dbReference type="GeneID" id="105897284"/>
<dbReference type="Gene3D" id="2.170.16.10">
    <property type="entry name" value="Hedgehog/Intein (Hint) domain"/>
    <property type="match status" value="1"/>
</dbReference>
<comment type="function">
    <molecule>Protein hedgehog N-product</molecule>
    <text evidence="21">The dually lipidated hedgehog protein N-product is a morphogen which is essential for a variety of patterning events during development.</text>
</comment>
<sequence length="470" mass="52971">MTLSPWHRRALLVLLSVCTYTSLLVHGCGPGPGYGARPRPRKLIPMRYKQYVPQISENNLGASGRPEGKITRDSERFNELVCNYNIHVDFKDEEHTQADRFMTKRCKDCLDRLALAVMMQWPKTRLRVTEAWDEDGNHPPDSLHYEGRAVDITTSDRNTSKYGLLAQLAVEAGFDWVHYESKHHVHCSVKADHSVALERGGCFPGSGQVTMEGGRQMPMSLLKPGDKVLSQTASGQTVFSRVLVFLHKDRGSRSIFLVLGTEDGQRLALTPNHLLFYSSYYEVDHSKYQGYFASRVQKGDYVLVHGSGGRVRPSKVTSVSLEEKVGVYAPLTEQGTLFVDGVLASSYASVEDHRLAHWAFGLLRLLFSLSWWTQGVDQESAQVRVAEAAHSEAQTYSHARNTCQIWGNETLRVRGVGWDQNNHCQQSTASLKDSYGETCEKEGHKQCNVHWYARLLHTLGQILLDPQIFY</sequence>
<evidence type="ECO:0000256" key="15">
    <source>
        <dbReference type="ARBA" id="ARBA00023136"/>
    </source>
</evidence>
<feature type="binding site" evidence="20">
    <location>
        <position position="93"/>
    </location>
    <ligand>
        <name>Ca(2+)</name>
        <dbReference type="ChEBI" id="CHEBI:29108"/>
        <label>1</label>
    </ligand>
</feature>
<feature type="binding site" evidence="20">
    <location>
        <position position="151"/>
    </location>
    <ligand>
        <name>Zn(2+)</name>
        <dbReference type="ChEBI" id="CHEBI:29105"/>
    </ligand>
</feature>
<dbReference type="Gene3D" id="3.30.1380.10">
    <property type="match status" value="1"/>
</dbReference>
<evidence type="ECO:0000256" key="6">
    <source>
        <dbReference type="ARBA" id="ARBA00022679"/>
    </source>
</evidence>
<evidence type="ECO:0000256" key="17">
    <source>
        <dbReference type="ARBA" id="ARBA00023288"/>
    </source>
</evidence>
<feature type="binding site" evidence="20">
    <location>
        <position position="130"/>
    </location>
    <ligand>
        <name>Ca(2+)</name>
        <dbReference type="ChEBI" id="CHEBI:29108"/>
        <label>2</label>
    </ligand>
</feature>
<dbReference type="InterPro" id="IPR003586">
    <property type="entry name" value="Hint_dom_C"/>
</dbReference>
<dbReference type="GO" id="GO:0007267">
    <property type="term" value="P:cell-cell signaling"/>
    <property type="evidence" value="ECO:0007669"/>
    <property type="project" value="InterPro"/>
</dbReference>
<feature type="binding site" evidence="20">
    <location>
        <position position="94"/>
    </location>
    <ligand>
        <name>Ca(2+)</name>
        <dbReference type="ChEBI" id="CHEBI:29108"/>
        <label>1</label>
    </ligand>
</feature>
<dbReference type="InterPro" id="IPR001657">
    <property type="entry name" value="Hedgehog"/>
</dbReference>
<dbReference type="InterPro" id="IPR003587">
    <property type="entry name" value="Hint_dom_N"/>
</dbReference>
<keyword evidence="10 21" id="KW-0068">Autocatalytic cleavage</keyword>
<feature type="binding site" evidence="20">
    <location>
        <position position="130"/>
    </location>
    <ligand>
        <name>Ca(2+)</name>
        <dbReference type="ChEBI" id="CHEBI:29108"/>
        <label>1</label>
    </ligand>
</feature>
<feature type="chain" id="PRO_5027635292" description="Hedgehog protein" evidence="22">
    <location>
        <begin position="28"/>
        <end position="470"/>
    </location>
</feature>
<evidence type="ECO:0000256" key="9">
    <source>
        <dbReference type="ARBA" id="ARBA00022801"/>
    </source>
</evidence>
<organism evidence="25 26">
    <name type="scientific">Clupea harengus</name>
    <name type="common">Atlantic herring</name>
    <dbReference type="NCBI Taxonomy" id="7950"/>
    <lineage>
        <taxon>Eukaryota</taxon>
        <taxon>Metazoa</taxon>
        <taxon>Chordata</taxon>
        <taxon>Craniata</taxon>
        <taxon>Vertebrata</taxon>
        <taxon>Euteleostomi</taxon>
        <taxon>Actinopterygii</taxon>
        <taxon>Neopterygii</taxon>
        <taxon>Teleostei</taxon>
        <taxon>Clupei</taxon>
        <taxon>Clupeiformes</taxon>
        <taxon>Clupeoidei</taxon>
        <taxon>Clupeidae</taxon>
        <taxon>Clupea</taxon>
    </lineage>
</organism>
<evidence type="ECO:0000259" key="24">
    <source>
        <dbReference type="SMART" id="SM00306"/>
    </source>
</evidence>
<keyword evidence="8 21" id="KW-0732">Signal</keyword>
<evidence type="ECO:0000256" key="16">
    <source>
        <dbReference type="ARBA" id="ARBA00023139"/>
    </source>
</evidence>
<keyword evidence="13 20" id="KW-0106">Calcium</keyword>
<keyword evidence="16" id="KW-0564">Palmitate</keyword>
<dbReference type="CDD" id="cd00081">
    <property type="entry name" value="Hint"/>
    <property type="match status" value="1"/>
</dbReference>
<dbReference type="GO" id="GO:0010468">
    <property type="term" value="P:regulation of gene expression"/>
    <property type="evidence" value="ECO:0007669"/>
    <property type="project" value="TreeGrafter"/>
</dbReference>
<keyword evidence="17" id="KW-0449">Lipoprotein</keyword>
<comment type="similarity">
    <text evidence="2 21">Belongs to the hedgehog family.</text>
</comment>
<evidence type="ECO:0000256" key="18">
    <source>
        <dbReference type="ARBA" id="ARBA00034131"/>
    </source>
</evidence>
<dbReference type="GO" id="GO:0005886">
    <property type="term" value="C:plasma membrane"/>
    <property type="evidence" value="ECO:0007669"/>
    <property type="project" value="UniProtKB-SubCell"/>
</dbReference>
<dbReference type="GO" id="GO:0005113">
    <property type="term" value="F:patched binding"/>
    <property type="evidence" value="ECO:0007669"/>
    <property type="project" value="TreeGrafter"/>
</dbReference>
<evidence type="ECO:0000256" key="1">
    <source>
        <dbReference type="ARBA" id="ARBA00004586"/>
    </source>
</evidence>
<comment type="subcellular location">
    <molecule>Protein hedgehog N-product</molecule>
    <subcellularLocation>
        <location evidence="21">Cell membrane</location>
        <topology evidence="21">Lipid-anchor</topology>
    </subcellularLocation>
</comment>
<feature type="binding site" evidence="20">
    <location>
        <position position="144"/>
    </location>
    <ligand>
        <name>Zn(2+)</name>
        <dbReference type="ChEBI" id="CHEBI:29105"/>
    </ligand>
</feature>
<dbReference type="InterPro" id="IPR001767">
    <property type="entry name" value="Hedgehog_Hint"/>
</dbReference>
<dbReference type="GO" id="GO:0007224">
    <property type="term" value="P:smoothened signaling pathway"/>
    <property type="evidence" value="ECO:0007669"/>
    <property type="project" value="TreeGrafter"/>
</dbReference>
<dbReference type="SUPFAM" id="SSF55166">
    <property type="entry name" value="Hedgehog/DD-peptidase"/>
    <property type="match status" value="1"/>
</dbReference>
<dbReference type="OrthoDB" id="5212at2759"/>
<dbReference type="PANTHER" id="PTHR11889:SF84">
    <property type="entry name" value="HEDGEHOG PROTEIN"/>
    <property type="match status" value="1"/>
</dbReference>
<keyword evidence="5 21" id="KW-0645">Protease</keyword>
<dbReference type="GO" id="GO:0005509">
    <property type="term" value="F:calcium ion binding"/>
    <property type="evidence" value="ECO:0007669"/>
    <property type="project" value="TreeGrafter"/>
</dbReference>
<feature type="binding site" evidence="20">
    <location>
        <position position="133"/>
    </location>
    <ligand>
        <name>Ca(2+)</name>
        <dbReference type="ChEBI" id="CHEBI:29108"/>
        <label>2</label>
    </ligand>
</feature>
<evidence type="ECO:0000256" key="21">
    <source>
        <dbReference type="RuleBase" id="RU280812"/>
    </source>
</evidence>
<evidence type="ECO:0000256" key="2">
    <source>
        <dbReference type="ARBA" id="ARBA00010649"/>
    </source>
</evidence>
<keyword evidence="4 21" id="KW-1003">Cell membrane</keyword>
<keyword evidence="3 21" id="KW-0217">Developmental protein</keyword>
<feature type="binding site" evidence="20">
    <location>
        <position position="99"/>
    </location>
    <ligand>
        <name>Ca(2+)</name>
        <dbReference type="ChEBI" id="CHEBI:29108"/>
        <label>1</label>
    </ligand>
</feature>
<dbReference type="GO" id="GO:0016740">
    <property type="term" value="F:transferase activity"/>
    <property type="evidence" value="ECO:0007669"/>
    <property type="project" value="UniProtKB-KW"/>
</dbReference>
<evidence type="ECO:0000256" key="13">
    <source>
        <dbReference type="ARBA" id="ARBA00022837"/>
    </source>
</evidence>
<dbReference type="InterPro" id="IPR036844">
    <property type="entry name" value="Hint_dom_sf"/>
</dbReference>
<comment type="subcellular location">
    <subcellularLocation>
        <location evidence="1">Endoplasmic reticulum membrane</location>
    </subcellularLocation>
</comment>
<dbReference type="RefSeq" id="XP_031421599.1">
    <property type="nucleotide sequence ID" value="XM_031565739.2"/>
</dbReference>
<dbReference type="GO" id="GO:0016539">
    <property type="term" value="P:intein-mediated protein splicing"/>
    <property type="evidence" value="ECO:0007669"/>
    <property type="project" value="InterPro"/>
</dbReference>
<comment type="catalytic activity">
    <reaction evidence="19">
        <text>glycyl-L-cysteinyl-[protein] + cholesterol + H(+) = [protein]-C-terminal glycyl cholesterol ester + N-terminal L-cysteinyl-[protein]</text>
        <dbReference type="Rhea" id="RHEA:59504"/>
        <dbReference type="Rhea" id="RHEA-COMP:12707"/>
        <dbReference type="Rhea" id="RHEA-COMP:15369"/>
        <dbReference type="Rhea" id="RHEA-COMP:15374"/>
        <dbReference type="ChEBI" id="CHEBI:15378"/>
        <dbReference type="ChEBI" id="CHEBI:16113"/>
        <dbReference type="ChEBI" id="CHEBI:65250"/>
        <dbReference type="ChEBI" id="CHEBI:143135"/>
        <dbReference type="ChEBI" id="CHEBI:143140"/>
    </reaction>
    <physiologicalReaction direction="left-to-right" evidence="19">
        <dbReference type="Rhea" id="RHEA:59505"/>
    </physiologicalReaction>
</comment>
<dbReference type="GO" id="GO:0042063">
    <property type="term" value="P:gliogenesis"/>
    <property type="evidence" value="ECO:0007669"/>
    <property type="project" value="UniProtKB-ARBA"/>
</dbReference>
<keyword evidence="25" id="KW-1185">Reference proteome</keyword>
<dbReference type="KEGG" id="char:105897284"/>
<feature type="signal peptide" evidence="22">
    <location>
        <begin position="1"/>
        <end position="27"/>
    </location>
</feature>
<evidence type="ECO:0000256" key="14">
    <source>
        <dbReference type="ARBA" id="ARBA00023034"/>
    </source>
</evidence>
<dbReference type="PROSITE" id="PS50817">
    <property type="entry name" value="INTEIN_N_TER"/>
    <property type="match status" value="1"/>
</dbReference>
<evidence type="ECO:0000256" key="19">
    <source>
        <dbReference type="ARBA" id="ARBA00048589"/>
    </source>
</evidence>
<dbReference type="Proteomes" id="UP000515152">
    <property type="component" value="Chromosome 4"/>
</dbReference>
<dbReference type="SMART" id="SM00306">
    <property type="entry name" value="HintN"/>
    <property type="match status" value="1"/>
</dbReference>
<dbReference type="GO" id="GO:0016540">
    <property type="term" value="P:protein autoprocessing"/>
    <property type="evidence" value="ECO:0007669"/>
    <property type="project" value="InterPro"/>
</dbReference>
<dbReference type="GO" id="GO:0001708">
    <property type="term" value="P:cell fate specification"/>
    <property type="evidence" value="ECO:0007669"/>
    <property type="project" value="TreeGrafter"/>
</dbReference>
<evidence type="ECO:0000256" key="8">
    <source>
        <dbReference type="ARBA" id="ARBA00022729"/>
    </source>
</evidence>
<keyword evidence="15 21" id="KW-0472">Membrane</keyword>
<feature type="binding site" evidence="20">
    <location>
        <position position="135"/>
    </location>
    <ligand>
        <name>Ca(2+)</name>
        <dbReference type="ChEBI" id="CHEBI:29108"/>
        <label>2</label>
    </ligand>
</feature>
<dbReference type="FunFam" id="3.30.1380.10:FF:000001">
    <property type="entry name" value="Indian hedgehog"/>
    <property type="match status" value="1"/>
</dbReference>
<protein>
    <recommendedName>
        <fullName evidence="21">Hedgehog protein</fullName>
    </recommendedName>
</protein>
<dbReference type="CTD" id="50846"/>
<name>A0A6P8F8N4_CLUHA</name>
<evidence type="ECO:0000256" key="12">
    <source>
        <dbReference type="ARBA" id="ARBA00022833"/>
    </source>
</evidence>
<feature type="domain" description="Hint" evidence="23">
    <location>
        <begin position="308"/>
        <end position="352"/>
    </location>
</feature>
<feature type="binding site" evidence="20">
    <location>
        <position position="94"/>
    </location>
    <ligand>
        <name>Ca(2+)</name>
        <dbReference type="ChEBI" id="CHEBI:29108"/>
        <label>2</label>
    </ligand>
</feature>
<evidence type="ECO:0000259" key="23">
    <source>
        <dbReference type="SMART" id="SM00305"/>
    </source>
</evidence>
<keyword evidence="7 20" id="KW-0479">Metal-binding</keyword>
<evidence type="ECO:0000256" key="3">
    <source>
        <dbReference type="ARBA" id="ARBA00022473"/>
    </source>
</evidence>
<dbReference type="SMART" id="SM00305">
    <property type="entry name" value="HintC"/>
    <property type="match status" value="1"/>
</dbReference>
<keyword evidence="14 21" id="KW-0333">Golgi apparatus</keyword>
<dbReference type="Pfam" id="PF01085">
    <property type="entry name" value="HH_signal"/>
    <property type="match status" value="1"/>
</dbReference>
<feature type="binding site" evidence="20">
    <location>
        <position position="186"/>
    </location>
    <ligand>
        <name>Zn(2+)</name>
        <dbReference type="ChEBI" id="CHEBI:29105"/>
    </ligand>
</feature>
<dbReference type="InterPro" id="IPR009045">
    <property type="entry name" value="Zn_M74/Hedgehog-like"/>
</dbReference>
<feature type="domain" description="Hint" evidence="24">
    <location>
        <begin position="200"/>
        <end position="306"/>
    </location>
</feature>
<dbReference type="AlphaFoldDB" id="A0A6P8F8N4"/>
<keyword evidence="6" id="KW-0808">Transferase</keyword>
<dbReference type="PRINTS" id="PR00632">
    <property type="entry name" value="SONICHHOG"/>
</dbReference>
<dbReference type="PIRSF" id="PIRSF009400">
    <property type="entry name" value="Peptidase_C46"/>
    <property type="match status" value="1"/>
</dbReference>
<dbReference type="SUPFAM" id="SSF51294">
    <property type="entry name" value="Hedgehog/intein (Hint) domain"/>
    <property type="match status" value="1"/>
</dbReference>
<dbReference type="GO" id="GO:0007417">
    <property type="term" value="P:central nervous system development"/>
    <property type="evidence" value="ECO:0007669"/>
    <property type="project" value="UniProtKB-ARBA"/>
</dbReference>
<evidence type="ECO:0000256" key="10">
    <source>
        <dbReference type="ARBA" id="ARBA00022813"/>
    </source>
</evidence>
<dbReference type="InterPro" id="IPR006141">
    <property type="entry name" value="Intein_N"/>
</dbReference>
<evidence type="ECO:0000256" key="7">
    <source>
        <dbReference type="ARBA" id="ARBA00022723"/>
    </source>
</evidence>
<evidence type="ECO:0000313" key="25">
    <source>
        <dbReference type="Proteomes" id="UP000515152"/>
    </source>
</evidence>
<proteinExistence type="inferred from homology"/>
<dbReference type="GO" id="GO:0000139">
    <property type="term" value="C:Golgi membrane"/>
    <property type="evidence" value="ECO:0007669"/>
    <property type="project" value="UniProtKB-SubCell"/>
</dbReference>
<comment type="subunit">
    <text evidence="18">Multimer.</text>
</comment>
<feature type="binding site" evidence="20">
    <location>
        <position position="129"/>
    </location>
    <ligand>
        <name>Ca(2+)</name>
        <dbReference type="ChEBI" id="CHEBI:29108"/>
        <label>1</label>
    </ligand>
</feature>
<dbReference type="InterPro" id="IPR050387">
    <property type="entry name" value="Hedgehog_Signaling"/>
</dbReference>
<comment type="subcellular location">
    <molecule>Sonic hedgehog protein</molecule>
    <subcellularLocation>
        <location evidence="21">Endoplasmic reticulum membrane</location>
    </subcellularLocation>
    <subcellularLocation>
        <location evidence="21">Golgi apparatus membrane</location>
    </subcellularLocation>
</comment>
<dbReference type="Pfam" id="PF01079">
    <property type="entry name" value="Hint"/>
    <property type="match status" value="1"/>
</dbReference>
<dbReference type="GO" id="GO:0005615">
    <property type="term" value="C:extracellular space"/>
    <property type="evidence" value="ECO:0007669"/>
    <property type="project" value="TreeGrafter"/>
</dbReference>
<evidence type="ECO:0000256" key="11">
    <source>
        <dbReference type="ARBA" id="ARBA00022824"/>
    </source>
</evidence>
<dbReference type="GO" id="GO:0055002">
    <property type="term" value="P:striated muscle cell development"/>
    <property type="evidence" value="ECO:0007669"/>
    <property type="project" value="UniProtKB-ARBA"/>
</dbReference>
<keyword evidence="11 21" id="KW-0256">Endoplasmic reticulum</keyword>
<dbReference type="InterPro" id="IPR000320">
    <property type="entry name" value="Hedgehog_signalling_dom"/>
</dbReference>
<gene>
    <name evidence="26" type="primary">dhh</name>
</gene>
<keyword evidence="9 21" id="KW-0378">Hydrolase</keyword>